<keyword evidence="3" id="KW-1185">Reference proteome</keyword>
<reference evidence="2" key="1">
    <citation type="journal article" date="2020" name="Nat. Commun.">
        <title>Large-scale genome sequencing of mycorrhizal fungi provides insights into the early evolution of symbiotic traits.</title>
        <authorList>
            <person name="Miyauchi S."/>
            <person name="Kiss E."/>
            <person name="Kuo A."/>
            <person name="Drula E."/>
            <person name="Kohler A."/>
            <person name="Sanchez-Garcia M."/>
            <person name="Morin E."/>
            <person name="Andreopoulos B."/>
            <person name="Barry K.W."/>
            <person name="Bonito G."/>
            <person name="Buee M."/>
            <person name="Carver A."/>
            <person name="Chen C."/>
            <person name="Cichocki N."/>
            <person name="Clum A."/>
            <person name="Culley D."/>
            <person name="Crous P.W."/>
            <person name="Fauchery L."/>
            <person name="Girlanda M."/>
            <person name="Hayes R.D."/>
            <person name="Keri Z."/>
            <person name="LaButti K."/>
            <person name="Lipzen A."/>
            <person name="Lombard V."/>
            <person name="Magnuson J."/>
            <person name="Maillard F."/>
            <person name="Murat C."/>
            <person name="Nolan M."/>
            <person name="Ohm R.A."/>
            <person name="Pangilinan J."/>
            <person name="Pereira M.F."/>
            <person name="Perotto S."/>
            <person name="Peter M."/>
            <person name="Pfister S."/>
            <person name="Riley R."/>
            <person name="Sitrit Y."/>
            <person name="Stielow J.B."/>
            <person name="Szollosi G."/>
            <person name="Zifcakova L."/>
            <person name="Stursova M."/>
            <person name="Spatafora J.W."/>
            <person name="Tedersoo L."/>
            <person name="Vaario L.M."/>
            <person name="Yamada A."/>
            <person name="Yan M."/>
            <person name="Wang P."/>
            <person name="Xu J."/>
            <person name="Bruns T."/>
            <person name="Baldrian P."/>
            <person name="Vilgalys R."/>
            <person name="Dunand C."/>
            <person name="Henrissat B."/>
            <person name="Grigoriev I.V."/>
            <person name="Hibbett D."/>
            <person name="Nagy L.G."/>
            <person name="Martin F.M."/>
        </authorList>
    </citation>
    <scope>NUCLEOTIDE SEQUENCE</scope>
    <source>
        <strain evidence="2">UP504</strain>
    </source>
</reference>
<comment type="caution">
    <text evidence="2">The sequence shown here is derived from an EMBL/GenBank/DDBJ whole genome shotgun (WGS) entry which is preliminary data.</text>
</comment>
<sequence length="183" mass="20980">MNNIMFCSGENNRAVGVLNDFDSALFVQVNPQYGSLHFDRRFRTGTAPFMALELLDETDKIQCVRHDLESFLWVTIWCTSHYHGGIKTTMAFQDWQKFNITELAPQKGFFLFTLGVWEPTAQFGRVAVWLGPLFHLFCDARNARQNLIFRLKYGRGQTSETLAMETLGGHTTYQTFLHILGDG</sequence>
<gene>
    <name evidence="2" type="ORF">BS47DRAFT_1489335</name>
</gene>
<proteinExistence type="predicted"/>
<evidence type="ECO:0000313" key="3">
    <source>
        <dbReference type="Proteomes" id="UP000886523"/>
    </source>
</evidence>
<accession>A0A9P6DPL9</accession>
<name>A0A9P6DPL9_9AGAM</name>
<dbReference type="PANTHER" id="PTHR38248:SF2">
    <property type="entry name" value="FUNK1 11"/>
    <property type="match status" value="1"/>
</dbReference>
<dbReference type="InterPro" id="IPR040976">
    <property type="entry name" value="Pkinase_fungal"/>
</dbReference>
<organism evidence="2 3">
    <name type="scientific">Hydnum rufescens UP504</name>
    <dbReference type="NCBI Taxonomy" id="1448309"/>
    <lineage>
        <taxon>Eukaryota</taxon>
        <taxon>Fungi</taxon>
        <taxon>Dikarya</taxon>
        <taxon>Basidiomycota</taxon>
        <taxon>Agaricomycotina</taxon>
        <taxon>Agaricomycetes</taxon>
        <taxon>Cantharellales</taxon>
        <taxon>Hydnaceae</taxon>
        <taxon>Hydnum</taxon>
    </lineage>
</organism>
<dbReference type="Pfam" id="PF17667">
    <property type="entry name" value="Pkinase_fungal"/>
    <property type="match status" value="1"/>
</dbReference>
<dbReference type="Proteomes" id="UP000886523">
    <property type="component" value="Unassembled WGS sequence"/>
</dbReference>
<evidence type="ECO:0000313" key="2">
    <source>
        <dbReference type="EMBL" id="KAF9506483.1"/>
    </source>
</evidence>
<dbReference type="PANTHER" id="PTHR38248">
    <property type="entry name" value="FUNK1 6"/>
    <property type="match status" value="1"/>
</dbReference>
<dbReference type="EMBL" id="MU129109">
    <property type="protein sequence ID" value="KAF9506483.1"/>
    <property type="molecule type" value="Genomic_DNA"/>
</dbReference>
<feature type="domain" description="Fungal-type protein kinase" evidence="1">
    <location>
        <begin position="2"/>
        <end position="78"/>
    </location>
</feature>
<dbReference type="OrthoDB" id="5584477at2759"/>
<evidence type="ECO:0000259" key="1">
    <source>
        <dbReference type="Pfam" id="PF17667"/>
    </source>
</evidence>
<dbReference type="AlphaFoldDB" id="A0A9P6DPL9"/>
<protein>
    <recommendedName>
        <fullName evidence="1">Fungal-type protein kinase domain-containing protein</fullName>
    </recommendedName>
</protein>